<gene>
    <name evidence="2" type="ORF">K432DRAFT_333939</name>
</gene>
<evidence type="ECO:0000256" key="1">
    <source>
        <dbReference type="SAM" id="MobiDB-lite"/>
    </source>
</evidence>
<dbReference type="EMBL" id="KV745130">
    <property type="protein sequence ID" value="OCK77410.1"/>
    <property type="molecule type" value="Genomic_DNA"/>
</dbReference>
<evidence type="ECO:0000313" key="3">
    <source>
        <dbReference type="Proteomes" id="UP000250266"/>
    </source>
</evidence>
<feature type="region of interest" description="Disordered" evidence="1">
    <location>
        <begin position="215"/>
        <end position="291"/>
    </location>
</feature>
<reference evidence="2 3" key="1">
    <citation type="journal article" date="2016" name="Nat. Commun.">
        <title>Ectomycorrhizal ecology is imprinted in the genome of the dominant symbiotic fungus Cenococcum geophilum.</title>
        <authorList>
            <consortium name="DOE Joint Genome Institute"/>
            <person name="Peter M."/>
            <person name="Kohler A."/>
            <person name="Ohm R.A."/>
            <person name="Kuo A."/>
            <person name="Krutzmann J."/>
            <person name="Morin E."/>
            <person name="Arend M."/>
            <person name="Barry K.W."/>
            <person name="Binder M."/>
            <person name="Choi C."/>
            <person name="Clum A."/>
            <person name="Copeland A."/>
            <person name="Grisel N."/>
            <person name="Haridas S."/>
            <person name="Kipfer T."/>
            <person name="LaButti K."/>
            <person name="Lindquist E."/>
            <person name="Lipzen A."/>
            <person name="Maire R."/>
            <person name="Meier B."/>
            <person name="Mihaltcheva S."/>
            <person name="Molinier V."/>
            <person name="Murat C."/>
            <person name="Poggeler S."/>
            <person name="Quandt C.A."/>
            <person name="Sperisen C."/>
            <person name="Tritt A."/>
            <person name="Tisserant E."/>
            <person name="Crous P.W."/>
            <person name="Henrissat B."/>
            <person name="Nehls U."/>
            <person name="Egli S."/>
            <person name="Spatafora J.W."/>
            <person name="Grigoriev I.V."/>
            <person name="Martin F.M."/>
        </authorList>
    </citation>
    <scope>NUCLEOTIDE SEQUENCE [LARGE SCALE GENOMIC DNA]</scope>
    <source>
        <strain evidence="2 3">CBS 459.81</strain>
    </source>
</reference>
<name>A0A8E2E4T5_9PEZI</name>
<sequence>MPPLTPPTISLASFNTILSRYPSTVPPKLHDLDELRFNIIPQTLAKRREALDAFLDKAEVEGLVEWKLKHGTFRPKLLALVSSNTSSEIVQATTASFAAYESDPSAPVAASKPLLKLRGIGPATASLVLSVYSPDTIPFFSDELFRWVMWDEGGTKGRGWERKIGYTAKEWEEVIQRVGEVRERLGVSAGECERVAWVLGREGVDVEVGMGAAEEEGKGVDGEGAGVKVKDEKGKKGRKKADASTRLKPSAKASAGVTASTEPLRRSKRKQAFTSPQETAEHPSKPSKRLR</sequence>
<dbReference type="OrthoDB" id="8249012at2759"/>
<dbReference type="Proteomes" id="UP000250266">
    <property type="component" value="Unassembled WGS sequence"/>
</dbReference>
<dbReference type="AlphaFoldDB" id="A0A8E2E4T5"/>
<protein>
    <submittedName>
        <fullName evidence="2">Uncharacterized protein</fullName>
    </submittedName>
</protein>
<accession>A0A8E2E4T5</accession>
<evidence type="ECO:0000313" key="2">
    <source>
        <dbReference type="EMBL" id="OCK77410.1"/>
    </source>
</evidence>
<dbReference type="PANTHER" id="PTHR21521:SF0">
    <property type="entry name" value="AMUN, ISOFORM A"/>
    <property type="match status" value="1"/>
</dbReference>
<feature type="compositionally biased region" description="Basic and acidic residues" evidence="1">
    <location>
        <begin position="228"/>
        <end position="245"/>
    </location>
</feature>
<keyword evidence="3" id="KW-1185">Reference proteome</keyword>
<organism evidence="2 3">
    <name type="scientific">Lepidopterella palustris CBS 459.81</name>
    <dbReference type="NCBI Taxonomy" id="1314670"/>
    <lineage>
        <taxon>Eukaryota</taxon>
        <taxon>Fungi</taxon>
        <taxon>Dikarya</taxon>
        <taxon>Ascomycota</taxon>
        <taxon>Pezizomycotina</taxon>
        <taxon>Dothideomycetes</taxon>
        <taxon>Pleosporomycetidae</taxon>
        <taxon>Mytilinidiales</taxon>
        <taxon>Argynnaceae</taxon>
        <taxon>Lepidopterella</taxon>
    </lineage>
</organism>
<dbReference type="PANTHER" id="PTHR21521">
    <property type="entry name" value="AMUN, ISOFORM A"/>
    <property type="match status" value="1"/>
</dbReference>
<proteinExistence type="predicted"/>